<dbReference type="Pfam" id="PF01297">
    <property type="entry name" value="ZnuA"/>
    <property type="match status" value="1"/>
</dbReference>
<comment type="similarity">
    <text evidence="1">Belongs to the bacterial solute-binding protein 9 family.</text>
</comment>
<keyword evidence="4" id="KW-0175">Coiled coil</keyword>
<feature type="chain" id="PRO_5039255465" evidence="6">
    <location>
        <begin position="24"/>
        <end position="331"/>
    </location>
</feature>
<evidence type="ECO:0000256" key="5">
    <source>
        <dbReference type="SAM" id="MobiDB-lite"/>
    </source>
</evidence>
<dbReference type="OrthoDB" id="9810636at2"/>
<protein>
    <submittedName>
        <fullName evidence="7">Zinc transport system substrate-binding protein</fullName>
    </submittedName>
</protein>
<feature type="compositionally biased region" description="Acidic residues" evidence="5">
    <location>
        <begin position="136"/>
        <end position="154"/>
    </location>
</feature>
<dbReference type="RefSeq" id="WP_092872870.1">
    <property type="nucleotide sequence ID" value="NZ_FOJY01000012.1"/>
</dbReference>
<gene>
    <name evidence="7" type="ORF">SAMN05216249_11240</name>
</gene>
<sequence length="331" mass="37493">MKKITTMLLLLMLTAVMVSGCQSTNKDITSAKDEEKSDKISIVTTIYPEYDWAKEIIGDNENIELTMLLDSGVDLHSYQPTAKDIAKISNSDLFIYVGGESDGWVDDALAESTKKDQIVINLLEVLGDDVKEEEVVEGMEAEEEEEEESEEGPEYDEHVWLSLKNAKKLCQAIGEKIMEIDEKNSETYKENLDNYINKLDSLDQEYEETVKNSPKKTLLFGDRFPFRYMIEDYGLKYFAAFVGCSAESEASFKTITFLSKKTDELGLKTILKIESSDGKIAEQIKENTNTKDQEILTMDSMQATTKEDVEKNVTYLKVMTDNLEVLKSALK</sequence>
<feature type="signal peptide" evidence="6">
    <location>
        <begin position="1"/>
        <end position="23"/>
    </location>
</feature>
<dbReference type="Proteomes" id="UP000198838">
    <property type="component" value="Unassembled WGS sequence"/>
</dbReference>
<dbReference type="PANTHER" id="PTHR42953:SF3">
    <property type="entry name" value="HIGH-AFFINITY ZINC UPTAKE SYSTEM PROTEIN ZNUA"/>
    <property type="match status" value="1"/>
</dbReference>
<dbReference type="InterPro" id="IPR050492">
    <property type="entry name" value="Bact_metal-bind_prot9"/>
</dbReference>
<evidence type="ECO:0000256" key="2">
    <source>
        <dbReference type="ARBA" id="ARBA00022448"/>
    </source>
</evidence>
<name>A0A1I0Z0B6_9FIRM</name>
<dbReference type="PROSITE" id="PS51257">
    <property type="entry name" value="PROKAR_LIPOPROTEIN"/>
    <property type="match status" value="1"/>
</dbReference>
<feature type="region of interest" description="Disordered" evidence="5">
    <location>
        <begin position="136"/>
        <end position="155"/>
    </location>
</feature>
<proteinExistence type="inferred from homology"/>
<dbReference type="PANTHER" id="PTHR42953">
    <property type="entry name" value="HIGH-AFFINITY ZINC UPTAKE SYSTEM PROTEIN ZNUA-RELATED"/>
    <property type="match status" value="1"/>
</dbReference>
<dbReference type="GO" id="GO:0046872">
    <property type="term" value="F:metal ion binding"/>
    <property type="evidence" value="ECO:0007669"/>
    <property type="project" value="InterPro"/>
</dbReference>
<dbReference type="AlphaFoldDB" id="A0A1I0Z0B6"/>
<keyword evidence="3 6" id="KW-0732">Signal</keyword>
<reference evidence="7 8" key="1">
    <citation type="submission" date="2016-10" db="EMBL/GenBank/DDBJ databases">
        <authorList>
            <person name="de Groot N.N."/>
        </authorList>
    </citation>
    <scope>NUCLEOTIDE SEQUENCE [LARGE SCALE GENOMIC DNA]</scope>
    <source>
        <strain evidence="7 8">DSM 5522</strain>
    </source>
</reference>
<dbReference type="SUPFAM" id="SSF53807">
    <property type="entry name" value="Helical backbone' metal receptor"/>
    <property type="match status" value="1"/>
</dbReference>
<dbReference type="GO" id="GO:0030001">
    <property type="term" value="P:metal ion transport"/>
    <property type="evidence" value="ECO:0007669"/>
    <property type="project" value="InterPro"/>
</dbReference>
<evidence type="ECO:0000256" key="3">
    <source>
        <dbReference type="ARBA" id="ARBA00022729"/>
    </source>
</evidence>
<evidence type="ECO:0000256" key="6">
    <source>
        <dbReference type="SAM" id="SignalP"/>
    </source>
</evidence>
<keyword evidence="8" id="KW-1185">Reference proteome</keyword>
<evidence type="ECO:0000313" key="7">
    <source>
        <dbReference type="EMBL" id="SFB18862.1"/>
    </source>
</evidence>
<feature type="coiled-coil region" evidence="4">
    <location>
        <begin position="178"/>
        <end position="212"/>
    </location>
</feature>
<dbReference type="InterPro" id="IPR006127">
    <property type="entry name" value="ZnuA-like"/>
</dbReference>
<accession>A0A1I0Z0B6</accession>
<evidence type="ECO:0000256" key="1">
    <source>
        <dbReference type="ARBA" id="ARBA00011028"/>
    </source>
</evidence>
<evidence type="ECO:0000313" key="8">
    <source>
        <dbReference type="Proteomes" id="UP000198838"/>
    </source>
</evidence>
<dbReference type="STRING" id="1120918.SAMN05216249_11240"/>
<dbReference type="Gene3D" id="3.40.50.1980">
    <property type="entry name" value="Nitrogenase molybdenum iron protein domain"/>
    <property type="match status" value="2"/>
</dbReference>
<evidence type="ECO:0000256" key="4">
    <source>
        <dbReference type="SAM" id="Coils"/>
    </source>
</evidence>
<keyword evidence="2" id="KW-0813">Transport</keyword>
<organism evidence="7 8">
    <name type="scientific">Acetitomaculum ruminis DSM 5522</name>
    <dbReference type="NCBI Taxonomy" id="1120918"/>
    <lineage>
        <taxon>Bacteria</taxon>
        <taxon>Bacillati</taxon>
        <taxon>Bacillota</taxon>
        <taxon>Clostridia</taxon>
        <taxon>Lachnospirales</taxon>
        <taxon>Lachnospiraceae</taxon>
        <taxon>Acetitomaculum</taxon>
    </lineage>
</organism>
<dbReference type="EMBL" id="FOJY01000012">
    <property type="protein sequence ID" value="SFB18862.1"/>
    <property type="molecule type" value="Genomic_DNA"/>
</dbReference>